<keyword evidence="7 8" id="KW-0472">Membrane</keyword>
<dbReference type="InterPro" id="IPR038770">
    <property type="entry name" value="Na+/solute_symporter_sf"/>
</dbReference>
<dbReference type="Pfam" id="PF03547">
    <property type="entry name" value="Mem_trans"/>
    <property type="match status" value="1"/>
</dbReference>
<evidence type="ECO:0000256" key="7">
    <source>
        <dbReference type="ARBA" id="ARBA00023136"/>
    </source>
</evidence>
<feature type="transmembrane region" description="Helical" evidence="8">
    <location>
        <begin position="96"/>
        <end position="118"/>
    </location>
</feature>
<evidence type="ECO:0000256" key="5">
    <source>
        <dbReference type="ARBA" id="ARBA00022692"/>
    </source>
</evidence>
<evidence type="ECO:0000313" key="10">
    <source>
        <dbReference type="Proteomes" id="UP000242351"/>
    </source>
</evidence>
<evidence type="ECO:0000256" key="1">
    <source>
        <dbReference type="ARBA" id="ARBA00004651"/>
    </source>
</evidence>
<dbReference type="Proteomes" id="UP000242351">
    <property type="component" value="Unassembled WGS sequence"/>
</dbReference>
<dbReference type="Gene3D" id="1.20.1530.20">
    <property type="match status" value="1"/>
</dbReference>
<keyword evidence="4" id="KW-1003">Cell membrane</keyword>
<evidence type="ECO:0000256" key="8">
    <source>
        <dbReference type="SAM" id="Phobius"/>
    </source>
</evidence>
<evidence type="ECO:0000313" key="9">
    <source>
        <dbReference type="EMBL" id="PJI32711.1"/>
    </source>
</evidence>
<dbReference type="EMBL" id="PGOZ01000007">
    <property type="protein sequence ID" value="PJI32711.1"/>
    <property type="molecule type" value="Genomic_DNA"/>
</dbReference>
<sequence>MLQIILTSLFPLIGLISFGYLLKHGQWLSEDFWRGAEKLNYYALFPVMLFLNLATAKIQMNVIQDVVLVVFSIMIVVSIALYILRHMYQISYARFGVYVQGLLRFNTYIGLAAVSSLFHQQGMTIFAVIMVLCIPLVNILSVLAFTRSHDMQLKKIILDLSKNPLILGCMVGGVFNLSGLALWAGAEQFLKQIALCSLPLGLMCVGAALKFQGFQRDVLPLSLMTFGRLFGMPLIAFLVCKIFQIDAFTTQVLVLFFALPTASASYVLTRVYGGDSQLMASIISVQTVVAAGSLILVLSWII</sequence>
<comment type="similarity">
    <text evidence="2">Belongs to the auxin efflux carrier (TC 2.A.69) family.</text>
</comment>
<evidence type="ECO:0000256" key="2">
    <source>
        <dbReference type="ARBA" id="ARBA00010145"/>
    </source>
</evidence>
<comment type="caution">
    <text evidence="9">The sequence shown here is derived from an EMBL/GenBank/DDBJ whole genome shotgun (WGS) entry which is preliminary data.</text>
</comment>
<dbReference type="PANTHER" id="PTHR36838">
    <property type="entry name" value="AUXIN EFFLUX CARRIER FAMILY PROTEIN"/>
    <property type="match status" value="1"/>
</dbReference>
<feature type="transmembrane region" description="Helical" evidence="8">
    <location>
        <begin position="221"/>
        <end position="244"/>
    </location>
</feature>
<evidence type="ECO:0000256" key="3">
    <source>
        <dbReference type="ARBA" id="ARBA00022448"/>
    </source>
</evidence>
<feature type="transmembrane region" description="Helical" evidence="8">
    <location>
        <begin position="280"/>
        <end position="301"/>
    </location>
</feature>
<feature type="transmembrane region" description="Helical" evidence="8">
    <location>
        <begin position="124"/>
        <end position="145"/>
    </location>
</feature>
<gene>
    <name evidence="9" type="ORF">CU320_07595</name>
</gene>
<protein>
    <submittedName>
        <fullName evidence="9">Transporter</fullName>
    </submittedName>
</protein>
<dbReference type="GO" id="GO:0055085">
    <property type="term" value="P:transmembrane transport"/>
    <property type="evidence" value="ECO:0007669"/>
    <property type="project" value="InterPro"/>
</dbReference>
<keyword evidence="3" id="KW-0813">Transport</keyword>
<feature type="transmembrane region" description="Helical" evidence="8">
    <location>
        <begin position="66"/>
        <end position="84"/>
    </location>
</feature>
<name>A0A2H9UM01_9GAMM</name>
<dbReference type="InterPro" id="IPR004776">
    <property type="entry name" value="Mem_transp_PIN-like"/>
</dbReference>
<dbReference type="PANTHER" id="PTHR36838:SF4">
    <property type="entry name" value="AUXIN EFFLUX CARRIER FAMILY PROTEIN"/>
    <property type="match status" value="1"/>
</dbReference>
<accession>A0A2H9UM01</accession>
<evidence type="ECO:0000256" key="4">
    <source>
        <dbReference type="ARBA" id="ARBA00022475"/>
    </source>
</evidence>
<keyword evidence="6 8" id="KW-1133">Transmembrane helix</keyword>
<proteinExistence type="inferred from homology"/>
<feature type="transmembrane region" description="Helical" evidence="8">
    <location>
        <begin position="165"/>
        <end position="186"/>
    </location>
</feature>
<dbReference type="AlphaFoldDB" id="A0A2H9UM01"/>
<reference evidence="9 10" key="1">
    <citation type="submission" date="2017-11" db="EMBL/GenBank/DDBJ databases">
        <authorList>
            <person name="Han C.G."/>
        </authorList>
    </citation>
    <scope>NUCLEOTIDE SEQUENCE [LARGE SCALE GENOMIC DNA]</scope>
    <source>
        <strain evidence="9 10">ANC 5347</strain>
    </source>
</reference>
<reference evidence="9 10" key="2">
    <citation type="submission" date="2017-12" db="EMBL/GenBank/DDBJ databases">
        <title>Revising the taxonomy of the Acinetobacter lwoffii group: the description of Acinetobacter pseudolwoffii sp. nov. and emended description of Acinetobacter lwoffii.</title>
        <authorList>
            <person name="Nemec A."/>
        </authorList>
    </citation>
    <scope>NUCLEOTIDE SEQUENCE [LARGE SCALE GENOMIC DNA]</scope>
    <source>
        <strain evidence="9 10">ANC 5347</strain>
    </source>
</reference>
<feature type="transmembrane region" description="Helical" evidence="8">
    <location>
        <begin position="6"/>
        <end position="22"/>
    </location>
</feature>
<evidence type="ECO:0000256" key="6">
    <source>
        <dbReference type="ARBA" id="ARBA00022989"/>
    </source>
</evidence>
<dbReference type="RefSeq" id="WP_100328567.1">
    <property type="nucleotide sequence ID" value="NZ_CP183899.1"/>
</dbReference>
<comment type="subcellular location">
    <subcellularLocation>
        <location evidence="1">Cell membrane</location>
        <topology evidence="1">Multi-pass membrane protein</topology>
    </subcellularLocation>
</comment>
<dbReference type="GO" id="GO:0005886">
    <property type="term" value="C:plasma membrane"/>
    <property type="evidence" value="ECO:0007669"/>
    <property type="project" value="UniProtKB-SubCell"/>
</dbReference>
<feature type="transmembrane region" description="Helical" evidence="8">
    <location>
        <begin position="42"/>
        <end position="60"/>
    </location>
</feature>
<organism evidence="9 10">
    <name type="scientific">Acinetobacter pseudolwoffii</name>
    <dbReference type="NCBI Taxonomy" id="2053287"/>
    <lineage>
        <taxon>Bacteria</taxon>
        <taxon>Pseudomonadati</taxon>
        <taxon>Pseudomonadota</taxon>
        <taxon>Gammaproteobacteria</taxon>
        <taxon>Moraxellales</taxon>
        <taxon>Moraxellaceae</taxon>
        <taxon>Acinetobacter</taxon>
    </lineage>
</organism>
<feature type="transmembrane region" description="Helical" evidence="8">
    <location>
        <begin position="250"/>
        <end position="268"/>
    </location>
</feature>
<keyword evidence="5 8" id="KW-0812">Transmembrane</keyword>